<dbReference type="EMBL" id="KL197762">
    <property type="protein sequence ID" value="KDQ50311.1"/>
    <property type="molecule type" value="Genomic_DNA"/>
</dbReference>
<proteinExistence type="predicted"/>
<dbReference type="InterPro" id="IPR002641">
    <property type="entry name" value="PNPLA_dom"/>
</dbReference>
<dbReference type="OrthoDB" id="2967645at2759"/>
<feature type="short sequence motif" description="GXGXXG" evidence="4">
    <location>
        <begin position="20"/>
        <end position="25"/>
    </location>
</feature>
<dbReference type="HOGENOM" id="CLU_000288_144_2_1"/>
<evidence type="ECO:0000256" key="2">
    <source>
        <dbReference type="ARBA" id="ARBA00022963"/>
    </source>
</evidence>
<evidence type="ECO:0000256" key="4">
    <source>
        <dbReference type="PROSITE-ProRule" id="PRU01161"/>
    </source>
</evidence>
<dbReference type="GO" id="GO:0047499">
    <property type="term" value="F:calcium-independent phospholipase A2 activity"/>
    <property type="evidence" value="ECO:0007669"/>
    <property type="project" value="TreeGrafter"/>
</dbReference>
<keyword evidence="2" id="KW-0442">Lipid degradation</keyword>
<evidence type="ECO:0000256" key="3">
    <source>
        <dbReference type="ARBA" id="ARBA00023098"/>
    </source>
</evidence>
<evidence type="ECO:0000256" key="1">
    <source>
        <dbReference type="ARBA" id="ARBA00022801"/>
    </source>
</evidence>
<feature type="short sequence motif" description="GXSXG" evidence="4">
    <location>
        <begin position="63"/>
        <end position="67"/>
    </location>
</feature>
<dbReference type="GO" id="GO:0016042">
    <property type="term" value="P:lipid catabolic process"/>
    <property type="evidence" value="ECO:0007669"/>
    <property type="project" value="UniProtKB-KW"/>
</dbReference>
<sequence>MSQPFAPHPSSGLRLLSLDGGGIRGLSELVILGEIMAGIQENDYLAEPGKVPYPCQYFDLIGGTSTGGLIALLLGRLRLSVEDATRLYAEMVRQVFSEQKFRCQEGKFKATKLEEALKHIVMSSTGDPHAPMLDPGPEACKTFVCAAAANNISSATPHLFRTYTVSHNATDDCCIWEAARATSASPTFFKKMLVGRPNMQEAFVDAGSIGCNNPIQVVLQEAKLAFPN</sequence>
<feature type="domain" description="PNPLA" evidence="5">
    <location>
        <begin position="16"/>
        <end position="219"/>
    </location>
</feature>
<comment type="caution">
    <text evidence="4">Lacks conserved residue(s) required for the propagation of feature annotation.</text>
</comment>
<dbReference type="AlphaFoldDB" id="A0A067PIL9"/>
<protein>
    <recommendedName>
        <fullName evidence="5">PNPLA domain-containing protein</fullName>
    </recommendedName>
</protein>
<reference evidence="7" key="1">
    <citation type="journal article" date="2014" name="Proc. Natl. Acad. Sci. U.S.A.">
        <title>Extensive sampling of basidiomycete genomes demonstrates inadequacy of the white-rot/brown-rot paradigm for wood decay fungi.</title>
        <authorList>
            <person name="Riley R."/>
            <person name="Salamov A.A."/>
            <person name="Brown D.W."/>
            <person name="Nagy L.G."/>
            <person name="Floudas D."/>
            <person name="Held B.W."/>
            <person name="Levasseur A."/>
            <person name="Lombard V."/>
            <person name="Morin E."/>
            <person name="Otillar R."/>
            <person name="Lindquist E.A."/>
            <person name="Sun H."/>
            <person name="LaButti K.M."/>
            <person name="Schmutz J."/>
            <person name="Jabbour D."/>
            <person name="Luo H."/>
            <person name="Baker S.E."/>
            <person name="Pisabarro A.G."/>
            <person name="Walton J.D."/>
            <person name="Blanchette R.A."/>
            <person name="Henrissat B."/>
            <person name="Martin F."/>
            <person name="Cullen D."/>
            <person name="Hibbett D.S."/>
            <person name="Grigoriev I.V."/>
        </authorList>
    </citation>
    <scope>NUCLEOTIDE SEQUENCE [LARGE SCALE GENOMIC DNA]</scope>
    <source>
        <strain evidence="7">MUCL 33604</strain>
    </source>
</reference>
<organism evidence="6 7">
    <name type="scientific">Jaapia argillacea MUCL 33604</name>
    <dbReference type="NCBI Taxonomy" id="933084"/>
    <lineage>
        <taxon>Eukaryota</taxon>
        <taxon>Fungi</taxon>
        <taxon>Dikarya</taxon>
        <taxon>Basidiomycota</taxon>
        <taxon>Agaricomycotina</taxon>
        <taxon>Agaricomycetes</taxon>
        <taxon>Agaricomycetidae</taxon>
        <taxon>Jaapiales</taxon>
        <taxon>Jaapiaceae</taxon>
        <taxon>Jaapia</taxon>
    </lineage>
</organism>
<dbReference type="GO" id="GO:0016020">
    <property type="term" value="C:membrane"/>
    <property type="evidence" value="ECO:0007669"/>
    <property type="project" value="TreeGrafter"/>
</dbReference>
<dbReference type="SUPFAM" id="SSF52151">
    <property type="entry name" value="FabD/lysophospholipase-like"/>
    <property type="match status" value="1"/>
</dbReference>
<accession>A0A067PIL9</accession>
<dbReference type="STRING" id="933084.A0A067PIL9"/>
<name>A0A067PIL9_9AGAM</name>
<keyword evidence="3" id="KW-0443">Lipid metabolism</keyword>
<evidence type="ECO:0000259" key="5">
    <source>
        <dbReference type="PROSITE" id="PS51635"/>
    </source>
</evidence>
<dbReference type="InterPro" id="IPR016035">
    <property type="entry name" value="Acyl_Trfase/lysoPLipase"/>
</dbReference>
<evidence type="ECO:0000313" key="6">
    <source>
        <dbReference type="EMBL" id="KDQ50311.1"/>
    </source>
</evidence>
<dbReference type="InParanoid" id="A0A067PIL9"/>
<dbReference type="GO" id="GO:0019369">
    <property type="term" value="P:arachidonate metabolic process"/>
    <property type="evidence" value="ECO:0007669"/>
    <property type="project" value="TreeGrafter"/>
</dbReference>
<keyword evidence="7" id="KW-1185">Reference proteome</keyword>
<dbReference type="PANTHER" id="PTHR24185:SF1">
    <property type="entry name" value="CALCIUM-INDEPENDENT PHOSPHOLIPASE A2-GAMMA"/>
    <property type="match status" value="1"/>
</dbReference>
<dbReference type="Pfam" id="PF01734">
    <property type="entry name" value="Patatin"/>
    <property type="match status" value="1"/>
</dbReference>
<evidence type="ECO:0000313" key="7">
    <source>
        <dbReference type="Proteomes" id="UP000027265"/>
    </source>
</evidence>
<dbReference type="PROSITE" id="PS51635">
    <property type="entry name" value="PNPLA"/>
    <property type="match status" value="1"/>
</dbReference>
<dbReference type="GO" id="GO:0046486">
    <property type="term" value="P:glycerolipid metabolic process"/>
    <property type="evidence" value="ECO:0007669"/>
    <property type="project" value="UniProtKB-ARBA"/>
</dbReference>
<dbReference type="Proteomes" id="UP000027265">
    <property type="component" value="Unassembled WGS sequence"/>
</dbReference>
<dbReference type="PANTHER" id="PTHR24185">
    <property type="entry name" value="CALCIUM-INDEPENDENT PHOSPHOLIPASE A2-GAMMA"/>
    <property type="match status" value="1"/>
</dbReference>
<gene>
    <name evidence="6" type="ORF">JAAARDRAFT_200086</name>
</gene>
<dbReference type="Gene3D" id="3.40.1090.10">
    <property type="entry name" value="Cytosolic phospholipase A2 catalytic domain"/>
    <property type="match status" value="1"/>
</dbReference>
<keyword evidence="1" id="KW-0378">Hydrolase</keyword>